<dbReference type="PANTHER" id="PTHR33931">
    <property type="entry name" value="HOLIN-LIKE PROTEIN CIDA-RELATED"/>
    <property type="match status" value="1"/>
</dbReference>
<dbReference type="HOGENOM" id="CLU_113736_4_3_5"/>
<comment type="subcellular location">
    <subcellularLocation>
        <location evidence="1">Cell membrane</location>
        <topology evidence="1">Multi-pass membrane protein</topology>
    </subcellularLocation>
</comment>
<dbReference type="Pfam" id="PF03788">
    <property type="entry name" value="LrgA"/>
    <property type="match status" value="1"/>
</dbReference>
<dbReference type="InterPro" id="IPR005538">
    <property type="entry name" value="LrgA/CidA"/>
</dbReference>
<feature type="transmembrane region" description="Helical" evidence="6">
    <location>
        <begin position="25"/>
        <end position="42"/>
    </location>
</feature>
<dbReference type="EMBL" id="CP006650">
    <property type="protein sequence ID" value="AGT10333.1"/>
    <property type="molecule type" value="Genomic_DNA"/>
</dbReference>
<evidence type="ECO:0000313" key="7">
    <source>
        <dbReference type="EMBL" id="AGT10333.1"/>
    </source>
</evidence>
<keyword evidence="2" id="KW-1003">Cell membrane</keyword>
<dbReference type="eggNOG" id="COG1380">
    <property type="taxonomic scope" value="Bacteria"/>
</dbReference>
<reference evidence="7 8" key="1">
    <citation type="journal article" date="2014" name="BMC Genomics">
        <title>Architecture and functions of a multipartite genome of the methylotrophic bacterium Paracoccus aminophilus JCM 7686, containing primary and secondary chromids.</title>
        <authorList>
            <person name="Dziewit L."/>
            <person name="Czarnecki J."/>
            <person name="Wibberg D."/>
            <person name="Radlinska M."/>
            <person name="Mrozek P."/>
            <person name="Szymczak M."/>
            <person name="Schluter A."/>
            <person name="Puhler A."/>
            <person name="Bartosik D."/>
        </authorList>
    </citation>
    <scope>NUCLEOTIDE SEQUENCE [LARGE SCALE GENOMIC DNA]</scope>
    <source>
        <strain evidence="7">JCM 7686</strain>
    </source>
</reference>
<evidence type="ECO:0000256" key="1">
    <source>
        <dbReference type="ARBA" id="ARBA00004651"/>
    </source>
</evidence>
<keyword evidence="4 6" id="KW-1133">Transmembrane helix</keyword>
<feature type="transmembrane region" description="Helical" evidence="6">
    <location>
        <begin position="54"/>
        <end position="77"/>
    </location>
</feature>
<keyword evidence="5 6" id="KW-0472">Membrane</keyword>
<dbReference type="STRING" id="1367847.JCM7686_3298"/>
<organism evidence="7 8">
    <name type="scientific">Paracoccus aminophilus JCM 7686</name>
    <dbReference type="NCBI Taxonomy" id="1367847"/>
    <lineage>
        <taxon>Bacteria</taxon>
        <taxon>Pseudomonadati</taxon>
        <taxon>Pseudomonadota</taxon>
        <taxon>Alphaproteobacteria</taxon>
        <taxon>Rhodobacterales</taxon>
        <taxon>Paracoccaceae</taxon>
        <taxon>Paracoccus</taxon>
    </lineage>
</organism>
<name>S5YFS9_PARAH</name>
<dbReference type="OrthoDB" id="385012at2"/>
<accession>S5YFS9</accession>
<dbReference type="PANTHER" id="PTHR33931:SF2">
    <property type="entry name" value="HOLIN-LIKE PROTEIN CIDA"/>
    <property type="match status" value="1"/>
</dbReference>
<evidence type="ECO:0000256" key="3">
    <source>
        <dbReference type="ARBA" id="ARBA00022692"/>
    </source>
</evidence>
<evidence type="ECO:0000256" key="4">
    <source>
        <dbReference type="ARBA" id="ARBA00022989"/>
    </source>
</evidence>
<dbReference type="GO" id="GO:0005886">
    <property type="term" value="C:plasma membrane"/>
    <property type="evidence" value="ECO:0007669"/>
    <property type="project" value="UniProtKB-SubCell"/>
</dbReference>
<dbReference type="PATRIC" id="fig|1367847.3.peg.3326"/>
<evidence type="ECO:0000256" key="5">
    <source>
        <dbReference type="ARBA" id="ARBA00023136"/>
    </source>
</evidence>
<dbReference type="RefSeq" id="WP_020951969.1">
    <property type="nucleotide sequence ID" value="NC_022041.1"/>
</dbReference>
<evidence type="ECO:0000256" key="2">
    <source>
        <dbReference type="ARBA" id="ARBA00022475"/>
    </source>
</evidence>
<dbReference type="AlphaFoldDB" id="S5YFS9"/>
<evidence type="ECO:0000313" key="8">
    <source>
        <dbReference type="Proteomes" id="UP000015480"/>
    </source>
</evidence>
<dbReference type="Proteomes" id="UP000015480">
    <property type="component" value="Chromosome"/>
</dbReference>
<gene>
    <name evidence="7" type="ORF">JCM7686_3298</name>
</gene>
<dbReference type="KEGG" id="pami:JCM7686_3298"/>
<keyword evidence="3 6" id="KW-0812">Transmembrane</keyword>
<keyword evidence="8" id="KW-1185">Reference proteome</keyword>
<protein>
    <submittedName>
        <fullName evidence="7">LrgA family protein</fullName>
    </submittedName>
</protein>
<evidence type="ECO:0000256" key="6">
    <source>
        <dbReference type="SAM" id="Phobius"/>
    </source>
</evidence>
<feature type="transmembrane region" description="Helical" evidence="6">
    <location>
        <begin position="83"/>
        <end position="108"/>
    </location>
</feature>
<proteinExistence type="predicted"/>
<sequence>MIPALALILCFQLLGETISRGLGLTLPGPVIGLVLLVVAGVLRPRLIEFLRPAASGLLANLSLFFVPAGVGIVAHLGQFRDHAFALGVALVVSTVLAIAAGALVFTWVAKLTGQSEEPPE</sequence>